<dbReference type="Proteomes" id="UP001215280">
    <property type="component" value="Unassembled WGS sequence"/>
</dbReference>
<reference evidence="1" key="1">
    <citation type="submission" date="2023-03" db="EMBL/GenBank/DDBJ databases">
        <title>Massive genome expansion in bonnet fungi (Mycena s.s.) driven by repeated elements and novel gene families across ecological guilds.</title>
        <authorList>
            <consortium name="Lawrence Berkeley National Laboratory"/>
            <person name="Harder C.B."/>
            <person name="Miyauchi S."/>
            <person name="Viragh M."/>
            <person name="Kuo A."/>
            <person name="Thoen E."/>
            <person name="Andreopoulos B."/>
            <person name="Lu D."/>
            <person name="Skrede I."/>
            <person name="Drula E."/>
            <person name="Henrissat B."/>
            <person name="Morin E."/>
            <person name="Kohler A."/>
            <person name="Barry K."/>
            <person name="LaButti K."/>
            <person name="Morin E."/>
            <person name="Salamov A."/>
            <person name="Lipzen A."/>
            <person name="Mereny Z."/>
            <person name="Hegedus B."/>
            <person name="Baldrian P."/>
            <person name="Stursova M."/>
            <person name="Weitz H."/>
            <person name="Taylor A."/>
            <person name="Grigoriev I.V."/>
            <person name="Nagy L.G."/>
            <person name="Martin F."/>
            <person name="Kauserud H."/>
        </authorList>
    </citation>
    <scope>NUCLEOTIDE SEQUENCE</scope>
    <source>
        <strain evidence="1">CBHHK188m</strain>
    </source>
</reference>
<evidence type="ECO:0000313" key="2">
    <source>
        <dbReference type="Proteomes" id="UP001215280"/>
    </source>
</evidence>
<accession>A0AAD7NW94</accession>
<proteinExistence type="predicted"/>
<organism evidence="1 2">
    <name type="scientific">Mycena maculata</name>
    <dbReference type="NCBI Taxonomy" id="230809"/>
    <lineage>
        <taxon>Eukaryota</taxon>
        <taxon>Fungi</taxon>
        <taxon>Dikarya</taxon>
        <taxon>Basidiomycota</taxon>
        <taxon>Agaricomycotina</taxon>
        <taxon>Agaricomycetes</taxon>
        <taxon>Agaricomycetidae</taxon>
        <taxon>Agaricales</taxon>
        <taxon>Marasmiineae</taxon>
        <taxon>Mycenaceae</taxon>
        <taxon>Mycena</taxon>
    </lineage>
</organism>
<dbReference type="EMBL" id="JARJLG010000010">
    <property type="protein sequence ID" value="KAJ7777599.1"/>
    <property type="molecule type" value="Genomic_DNA"/>
</dbReference>
<protein>
    <submittedName>
        <fullName evidence="1">Uncharacterized protein</fullName>
    </submittedName>
</protein>
<dbReference type="AlphaFoldDB" id="A0AAD7NW94"/>
<sequence>MVRETSKNPDPIQSIYVTSIHVHPWITLEARLIMNEWRSPTTFNFTRRNSVYTMPKSNPDSENGTGLRHCSLDSGKLADLHRATCLNLWSTASPSPRADDQGYHRRRYAPTCPTTSPALPTAPAAGVTVTKGTGSLCPLQRRPTSAAQRPGTVVLHTLNHGLVWHLFESPAESAVAAGKSSTPNRPEAMAIFQEIVHNPA</sequence>
<name>A0AAD7NW94_9AGAR</name>
<evidence type="ECO:0000313" key="1">
    <source>
        <dbReference type="EMBL" id="KAJ7777599.1"/>
    </source>
</evidence>
<keyword evidence="2" id="KW-1185">Reference proteome</keyword>
<gene>
    <name evidence="1" type="ORF">DFH07DRAFT_766351</name>
</gene>
<comment type="caution">
    <text evidence="1">The sequence shown here is derived from an EMBL/GenBank/DDBJ whole genome shotgun (WGS) entry which is preliminary data.</text>
</comment>